<organism evidence="1">
    <name type="scientific">marine sediment metagenome</name>
    <dbReference type="NCBI Taxonomy" id="412755"/>
    <lineage>
        <taxon>unclassified sequences</taxon>
        <taxon>metagenomes</taxon>
        <taxon>ecological metagenomes</taxon>
    </lineage>
</organism>
<gene>
    <name evidence="1" type="ORF">LCGC14_2385030</name>
</gene>
<protein>
    <submittedName>
        <fullName evidence="1">Uncharacterized protein</fullName>
    </submittedName>
</protein>
<proteinExistence type="predicted"/>
<comment type="caution">
    <text evidence="1">The sequence shown here is derived from an EMBL/GenBank/DDBJ whole genome shotgun (WGS) entry which is preliminary data.</text>
</comment>
<dbReference type="EMBL" id="LAZR01035460">
    <property type="protein sequence ID" value="KKL27447.1"/>
    <property type="molecule type" value="Genomic_DNA"/>
</dbReference>
<name>A0A0F9CLZ4_9ZZZZ</name>
<evidence type="ECO:0000313" key="1">
    <source>
        <dbReference type="EMBL" id="KKL27447.1"/>
    </source>
</evidence>
<reference evidence="1" key="1">
    <citation type="journal article" date="2015" name="Nature">
        <title>Complex archaea that bridge the gap between prokaryotes and eukaryotes.</title>
        <authorList>
            <person name="Spang A."/>
            <person name="Saw J.H."/>
            <person name="Jorgensen S.L."/>
            <person name="Zaremba-Niedzwiedzka K."/>
            <person name="Martijn J."/>
            <person name="Lind A.E."/>
            <person name="van Eijk R."/>
            <person name="Schleper C."/>
            <person name="Guy L."/>
            <person name="Ettema T.J."/>
        </authorList>
    </citation>
    <scope>NUCLEOTIDE SEQUENCE</scope>
</reference>
<sequence length="179" mass="21491">MPFNYNCSHCGEVFTRHARKKTKNKFCSNKCYHDFTIKQFKIKCKRCSKPYSTLRKDRLYCNRECYETDKKPEMITKLCPVCNKHFTIPKKYTDRFKVCSYECRIKYTIYKKCKRCGKTFTCKKEDVNRYCSEECYRPPILATCKKCGVEFRMVPSAKKLFCSFFCYRSFIGETSIEIK</sequence>
<accession>A0A0F9CLZ4</accession>
<dbReference type="AlphaFoldDB" id="A0A0F9CLZ4"/>
<feature type="non-terminal residue" evidence="1">
    <location>
        <position position="179"/>
    </location>
</feature>